<organism evidence="1 2">
    <name type="scientific">Cylindrobasidium torrendii FP15055 ss-10</name>
    <dbReference type="NCBI Taxonomy" id="1314674"/>
    <lineage>
        <taxon>Eukaryota</taxon>
        <taxon>Fungi</taxon>
        <taxon>Dikarya</taxon>
        <taxon>Basidiomycota</taxon>
        <taxon>Agaricomycotina</taxon>
        <taxon>Agaricomycetes</taxon>
        <taxon>Agaricomycetidae</taxon>
        <taxon>Agaricales</taxon>
        <taxon>Marasmiineae</taxon>
        <taxon>Physalacriaceae</taxon>
        <taxon>Cylindrobasidium</taxon>
    </lineage>
</organism>
<proteinExistence type="predicted"/>
<sequence>MNTIPQSFLRPAHHPGLAFIHSRWGQTPQNPVDGVIDLQSRRLMNTNNRLFVFSAYKEMAERVHQFNYIPADRPTAVVVTGSPGIGKSVWLEYMALRESEAGRPFLYFVGQRRFLVRADGVYNIKEAMDRDDLNFTSDPAFRHVLLLFDADIGPPPLDFPDYLPFIVQAGLVDTQSSPWYKQHITWTSFEMDPHPSEELAQALKLYVGVRKQHFTPKEIELAITRYAPDQRMIQKALEDSVFG</sequence>
<evidence type="ECO:0000313" key="2">
    <source>
        <dbReference type="Proteomes" id="UP000054007"/>
    </source>
</evidence>
<protein>
    <recommendedName>
        <fullName evidence="3">NACHT domain-containing protein</fullName>
    </recommendedName>
</protein>
<dbReference type="AlphaFoldDB" id="A0A0D7BFD4"/>
<reference evidence="1 2" key="1">
    <citation type="journal article" date="2015" name="Fungal Genet. Biol.">
        <title>Evolution of novel wood decay mechanisms in Agaricales revealed by the genome sequences of Fistulina hepatica and Cylindrobasidium torrendii.</title>
        <authorList>
            <person name="Floudas D."/>
            <person name="Held B.W."/>
            <person name="Riley R."/>
            <person name="Nagy L.G."/>
            <person name="Koehler G."/>
            <person name="Ransdell A.S."/>
            <person name="Younus H."/>
            <person name="Chow J."/>
            <person name="Chiniquy J."/>
            <person name="Lipzen A."/>
            <person name="Tritt A."/>
            <person name="Sun H."/>
            <person name="Haridas S."/>
            <person name="LaButti K."/>
            <person name="Ohm R.A."/>
            <person name="Kues U."/>
            <person name="Blanchette R.A."/>
            <person name="Grigoriev I.V."/>
            <person name="Minto R.E."/>
            <person name="Hibbett D.S."/>
        </authorList>
    </citation>
    <scope>NUCLEOTIDE SEQUENCE [LARGE SCALE GENOMIC DNA]</scope>
    <source>
        <strain evidence="1 2">FP15055 ss-10</strain>
    </source>
</reference>
<dbReference type="Proteomes" id="UP000054007">
    <property type="component" value="Unassembled WGS sequence"/>
</dbReference>
<keyword evidence="2" id="KW-1185">Reference proteome</keyword>
<dbReference type="SUPFAM" id="SSF52540">
    <property type="entry name" value="P-loop containing nucleoside triphosphate hydrolases"/>
    <property type="match status" value="1"/>
</dbReference>
<accession>A0A0D7BFD4</accession>
<name>A0A0D7BFD4_9AGAR</name>
<evidence type="ECO:0000313" key="1">
    <source>
        <dbReference type="EMBL" id="KIY68331.1"/>
    </source>
</evidence>
<evidence type="ECO:0008006" key="3">
    <source>
        <dbReference type="Google" id="ProtNLM"/>
    </source>
</evidence>
<dbReference type="EMBL" id="KN880505">
    <property type="protein sequence ID" value="KIY68331.1"/>
    <property type="molecule type" value="Genomic_DNA"/>
</dbReference>
<dbReference type="InterPro" id="IPR027417">
    <property type="entry name" value="P-loop_NTPase"/>
</dbReference>
<dbReference type="OrthoDB" id="2340858at2759"/>
<gene>
    <name evidence="1" type="ORF">CYLTODRAFT_264394</name>
</gene>